<dbReference type="InterPro" id="IPR050401">
    <property type="entry name" value="Cyclic_nucleotide_synthase"/>
</dbReference>
<sequence>MGALTGLALWLSATVLIPTALVVDTAVVVPICLGMAGLNAAGYVAARWATTLVRQQLIGLTLNGSAGLAVLVLSEIAGMHDSLAAPAILLVAIFAFVVLRLRFILAFVAAGIYLVGFASLVALHPTPTALLQLFLVAVAMVVGLATTYLLERGARDVFAQRRFIEAQTVALAEAHATSERLLLNVLPAKIAQRLEAGETTIADWFDDTTVLFADLVGFTPLATRLEPRATRDLLDRLFTGFDERAERHGLEKIKTIGDAYMAVGGVPEPSSDHPARVVAFGLDLLDLVALVAADLGQTLALRIGIHTGPVVAGVVGTQKFSYDLWGDTVNVASRLESQGVAGALHISETTWLRVRGLVEATSRGPMELKGRGSMPTFLVARRSLA</sequence>
<proteinExistence type="inferred from homology"/>
<dbReference type="Pfam" id="PF00211">
    <property type="entry name" value="Guanylate_cyc"/>
    <property type="match status" value="1"/>
</dbReference>
<dbReference type="SMART" id="SM00044">
    <property type="entry name" value="CYCc"/>
    <property type="match status" value="1"/>
</dbReference>
<reference evidence="10" key="1">
    <citation type="submission" date="2022-06" db="EMBL/GenBank/DDBJ databases">
        <title>Ornithinimicrobium JY.X270.</title>
        <authorList>
            <person name="Huang Y."/>
        </authorList>
    </citation>
    <scope>NUCLEOTIDE SEQUENCE</scope>
    <source>
        <strain evidence="10">JY.X270</strain>
    </source>
</reference>
<feature type="transmembrane region" description="Helical" evidence="8">
    <location>
        <begin position="57"/>
        <end position="77"/>
    </location>
</feature>
<evidence type="ECO:0000256" key="4">
    <source>
        <dbReference type="ARBA" id="ARBA00022989"/>
    </source>
</evidence>
<evidence type="ECO:0000256" key="8">
    <source>
        <dbReference type="SAM" id="Phobius"/>
    </source>
</evidence>
<accession>A0ABY4YG51</accession>
<dbReference type="InterPro" id="IPR018297">
    <property type="entry name" value="A/G_cyclase_CS"/>
</dbReference>
<feature type="domain" description="Guanylate cyclase" evidence="9">
    <location>
        <begin position="209"/>
        <end position="336"/>
    </location>
</feature>
<dbReference type="PANTHER" id="PTHR11920">
    <property type="entry name" value="GUANYLYL CYCLASE"/>
    <property type="match status" value="1"/>
</dbReference>
<feature type="transmembrane region" description="Helical" evidence="8">
    <location>
        <begin position="83"/>
        <end position="99"/>
    </location>
</feature>
<feature type="transmembrane region" description="Helical" evidence="8">
    <location>
        <begin position="26"/>
        <end position="45"/>
    </location>
</feature>
<protein>
    <submittedName>
        <fullName evidence="10">Adenylate/guanylate cyclase domain-containing protein</fullName>
    </submittedName>
</protein>
<name>A0ABY4YG51_9MICO</name>
<keyword evidence="2 8" id="KW-0812">Transmembrane</keyword>
<evidence type="ECO:0000256" key="3">
    <source>
        <dbReference type="ARBA" id="ARBA00022741"/>
    </source>
</evidence>
<dbReference type="EMBL" id="CP099490">
    <property type="protein sequence ID" value="USQ75713.1"/>
    <property type="molecule type" value="Genomic_DNA"/>
</dbReference>
<gene>
    <name evidence="10" type="ORF">NF557_14020</name>
</gene>
<dbReference type="Proteomes" id="UP001056535">
    <property type="component" value="Chromosome"/>
</dbReference>
<dbReference type="Gene3D" id="3.30.70.1230">
    <property type="entry name" value="Nucleotide cyclase"/>
    <property type="match status" value="1"/>
</dbReference>
<keyword evidence="3" id="KW-0547">Nucleotide-binding</keyword>
<evidence type="ECO:0000256" key="6">
    <source>
        <dbReference type="ARBA" id="ARBA00023239"/>
    </source>
</evidence>
<evidence type="ECO:0000259" key="9">
    <source>
        <dbReference type="PROSITE" id="PS50125"/>
    </source>
</evidence>
<evidence type="ECO:0000313" key="11">
    <source>
        <dbReference type="Proteomes" id="UP001056535"/>
    </source>
</evidence>
<dbReference type="CDD" id="cd07302">
    <property type="entry name" value="CHD"/>
    <property type="match status" value="1"/>
</dbReference>
<feature type="transmembrane region" description="Helical" evidence="8">
    <location>
        <begin position="104"/>
        <end position="123"/>
    </location>
</feature>
<dbReference type="InterPro" id="IPR029787">
    <property type="entry name" value="Nucleotide_cyclase"/>
</dbReference>
<dbReference type="PROSITE" id="PS00452">
    <property type="entry name" value="GUANYLATE_CYCLASE_1"/>
    <property type="match status" value="1"/>
</dbReference>
<dbReference type="PROSITE" id="PS50125">
    <property type="entry name" value="GUANYLATE_CYCLASE_2"/>
    <property type="match status" value="1"/>
</dbReference>
<keyword evidence="4 8" id="KW-1133">Transmembrane helix</keyword>
<organism evidence="10 11">
    <name type="scientific">Ornithinimicrobium cryptoxanthini</name>
    <dbReference type="NCBI Taxonomy" id="2934161"/>
    <lineage>
        <taxon>Bacteria</taxon>
        <taxon>Bacillati</taxon>
        <taxon>Actinomycetota</taxon>
        <taxon>Actinomycetes</taxon>
        <taxon>Micrococcales</taxon>
        <taxon>Ornithinimicrobiaceae</taxon>
        <taxon>Ornithinimicrobium</taxon>
    </lineage>
</organism>
<evidence type="ECO:0000313" key="10">
    <source>
        <dbReference type="EMBL" id="USQ75713.1"/>
    </source>
</evidence>
<comment type="subcellular location">
    <subcellularLocation>
        <location evidence="1">Membrane</location>
    </subcellularLocation>
</comment>
<dbReference type="InterPro" id="IPR001054">
    <property type="entry name" value="A/G_cyclase"/>
</dbReference>
<evidence type="ECO:0000256" key="1">
    <source>
        <dbReference type="ARBA" id="ARBA00004370"/>
    </source>
</evidence>
<comment type="similarity">
    <text evidence="7">Belongs to the adenylyl cyclase class-4/guanylyl cyclase family.</text>
</comment>
<dbReference type="RefSeq" id="WP_252620148.1">
    <property type="nucleotide sequence ID" value="NZ_CP099490.1"/>
</dbReference>
<dbReference type="PANTHER" id="PTHR11920:SF335">
    <property type="entry name" value="GUANYLATE CYCLASE"/>
    <property type="match status" value="1"/>
</dbReference>
<feature type="transmembrane region" description="Helical" evidence="8">
    <location>
        <begin position="129"/>
        <end position="150"/>
    </location>
</feature>
<evidence type="ECO:0000256" key="2">
    <source>
        <dbReference type="ARBA" id="ARBA00022692"/>
    </source>
</evidence>
<evidence type="ECO:0000256" key="5">
    <source>
        <dbReference type="ARBA" id="ARBA00023136"/>
    </source>
</evidence>
<keyword evidence="6 7" id="KW-0456">Lyase</keyword>
<keyword evidence="11" id="KW-1185">Reference proteome</keyword>
<keyword evidence="5 8" id="KW-0472">Membrane</keyword>
<evidence type="ECO:0000256" key="7">
    <source>
        <dbReference type="RuleBase" id="RU000405"/>
    </source>
</evidence>
<dbReference type="SUPFAM" id="SSF55073">
    <property type="entry name" value="Nucleotide cyclase"/>
    <property type="match status" value="1"/>
</dbReference>